<accession>A0ABR2JDC7</accession>
<dbReference type="Proteomes" id="UP001470230">
    <property type="component" value="Unassembled WGS sequence"/>
</dbReference>
<evidence type="ECO:0000313" key="3">
    <source>
        <dbReference type="Proteomes" id="UP001470230"/>
    </source>
</evidence>
<dbReference type="InterPro" id="IPR000608">
    <property type="entry name" value="UBC"/>
</dbReference>
<dbReference type="EMBL" id="JAPFFF010000012">
    <property type="protein sequence ID" value="KAK8875508.1"/>
    <property type="molecule type" value="Genomic_DNA"/>
</dbReference>
<sequence length="902" mass="104054">MTTKQQDFEKNHQQRIPPQKLKMRFFATGTPELLLRGIDVELDMSFNPTQCKNYLLDQISDELKIQKGDLIVYLAGGIPFLGGTLGDLYLKETEPKVKPHIYGILTSPLANIDITNNYHELCNINDETRKIILSPLSESSLGSLCDIACLLGYLNHDGCHGELFLRAVATLIHFPPLLTCLNRVIDRYEVNGRDVITICSTLFTYFRWMVPQRIKSDEVFGYALRCCNLICHISDIPENLPLSIIETTPNKKSNLNYLNKLKQPRYVYIWRADEVGRKFKITEMKKPEQTDIEESFSKYVYFTPIAPLTIRVATGCSIVRGKDHNFLYLKESSDKDSSNQNSVDIIDPTSGFVDSKDLDEFSREQDDPFNHNNLNLIDPDQVKQVVLVCLDISSEMGKNMENTDLPYSFIIKQYLTIFANRLHGYRIPTILGLVTFNDGIKDRFDMSPFLSDFEKNILNTFKFEGHSNYCKAILNICDDLYQFTRDSEGNLFYKNASTRILLITNHKSKHEIDEEMNDVCLKLFEYKFILDSVILGSYESEKDIDTGLITLSHISFGMSFNPTTITEGIDLFETSSFLDYNDRDVSHHNHPIIGNDRSTHPNKIKLEMIDVDFLQCGSEFASFNKEIRNKFIYRAQNNVRLSTPSHIVYMNRNDQIPNKRFRRILRELYYISQIMDKTDDDYDNDLIIYTYSTNLDNWIVYLKGTDGTIYENKWFELYVSFPDIYPDGPPIVRFISIPYHLNISLEGRMCLNIVEKGYMPALHVYNILQEVKELFLMPNKDSAIQIEILQTYLEDPDLYYKKAKESAETVGKPNYKDFFHKNTYIMDDAEDSNDRISLDCGRGGRTPLFMISQVYGRAIRDPVLASSGVFYERSELIQLVSSSSNPICVITGKELTEKTDEI</sequence>
<dbReference type="PANTHER" id="PTHR24067">
    <property type="entry name" value="UBIQUITIN-CONJUGATING ENZYME E2"/>
    <property type="match status" value="1"/>
</dbReference>
<evidence type="ECO:0000259" key="1">
    <source>
        <dbReference type="PROSITE" id="PS50127"/>
    </source>
</evidence>
<name>A0ABR2JDC7_9EUKA</name>
<protein>
    <recommendedName>
        <fullName evidence="1">UBC core domain-containing protein</fullName>
    </recommendedName>
</protein>
<dbReference type="PROSITE" id="PS50127">
    <property type="entry name" value="UBC_2"/>
    <property type="match status" value="1"/>
</dbReference>
<evidence type="ECO:0000313" key="2">
    <source>
        <dbReference type="EMBL" id="KAK8875508.1"/>
    </source>
</evidence>
<dbReference type="Gene3D" id="3.40.50.410">
    <property type="entry name" value="von Willebrand factor, type A domain"/>
    <property type="match status" value="1"/>
</dbReference>
<dbReference type="SUPFAM" id="SSF53300">
    <property type="entry name" value="vWA-like"/>
    <property type="match status" value="1"/>
</dbReference>
<dbReference type="SUPFAM" id="SSF54495">
    <property type="entry name" value="UBC-like"/>
    <property type="match status" value="1"/>
</dbReference>
<keyword evidence="3" id="KW-1185">Reference proteome</keyword>
<dbReference type="Gene3D" id="3.10.110.10">
    <property type="entry name" value="Ubiquitin Conjugating Enzyme"/>
    <property type="match status" value="1"/>
</dbReference>
<proteinExistence type="predicted"/>
<feature type="domain" description="UBC core" evidence="1">
    <location>
        <begin position="659"/>
        <end position="812"/>
    </location>
</feature>
<organism evidence="2 3">
    <name type="scientific">Tritrichomonas musculus</name>
    <dbReference type="NCBI Taxonomy" id="1915356"/>
    <lineage>
        <taxon>Eukaryota</taxon>
        <taxon>Metamonada</taxon>
        <taxon>Parabasalia</taxon>
        <taxon>Tritrichomonadida</taxon>
        <taxon>Tritrichomonadidae</taxon>
        <taxon>Tritrichomonas</taxon>
    </lineage>
</organism>
<dbReference type="Pfam" id="PF00179">
    <property type="entry name" value="UQ_con"/>
    <property type="match status" value="1"/>
</dbReference>
<reference evidence="2 3" key="1">
    <citation type="submission" date="2024-04" db="EMBL/GenBank/DDBJ databases">
        <title>Tritrichomonas musculus Genome.</title>
        <authorList>
            <person name="Alves-Ferreira E."/>
            <person name="Grigg M."/>
            <person name="Lorenzi H."/>
            <person name="Galac M."/>
        </authorList>
    </citation>
    <scope>NUCLEOTIDE SEQUENCE [LARGE SCALE GENOMIC DNA]</scope>
    <source>
        <strain evidence="2 3">EAF2021</strain>
    </source>
</reference>
<dbReference type="InterPro" id="IPR016135">
    <property type="entry name" value="UBQ-conjugating_enzyme/RWD"/>
</dbReference>
<dbReference type="CDD" id="cd00195">
    <property type="entry name" value="UBCc_UEV"/>
    <property type="match status" value="1"/>
</dbReference>
<dbReference type="InterPro" id="IPR036465">
    <property type="entry name" value="vWFA_dom_sf"/>
</dbReference>
<gene>
    <name evidence="2" type="ORF">M9Y10_005674</name>
</gene>
<dbReference type="InterPro" id="IPR050113">
    <property type="entry name" value="Ub_conjugating_enzyme"/>
</dbReference>
<dbReference type="SMART" id="SM00212">
    <property type="entry name" value="UBCc"/>
    <property type="match status" value="1"/>
</dbReference>
<comment type="caution">
    <text evidence="2">The sequence shown here is derived from an EMBL/GenBank/DDBJ whole genome shotgun (WGS) entry which is preliminary data.</text>
</comment>